<comment type="catalytic activity">
    <reaction evidence="6">
        <text>tRNA(Ile) + L-isoleucine + ATP = L-isoleucyl-tRNA(Ile) + AMP + diphosphate</text>
        <dbReference type="Rhea" id="RHEA:11060"/>
        <dbReference type="Rhea" id="RHEA-COMP:9666"/>
        <dbReference type="Rhea" id="RHEA-COMP:9695"/>
        <dbReference type="ChEBI" id="CHEBI:30616"/>
        <dbReference type="ChEBI" id="CHEBI:33019"/>
        <dbReference type="ChEBI" id="CHEBI:58045"/>
        <dbReference type="ChEBI" id="CHEBI:78442"/>
        <dbReference type="ChEBI" id="CHEBI:78528"/>
        <dbReference type="ChEBI" id="CHEBI:456215"/>
        <dbReference type="EC" id="6.1.1.5"/>
    </reaction>
</comment>
<reference evidence="8 9" key="1">
    <citation type="journal article" date="2017" name="Appl. Environ. Microbiol.">
        <title>Parallel evolution of two clades of a major Atlantic endemic Vibrio parahaemolyticus pathogen lineage by independent acquisition of related pathogenicity islands.</title>
        <authorList>
            <person name="Xu F."/>
            <person name="Gonzalez-Escalona N."/>
            <person name="Drees K.P."/>
            <person name="Sebra R.P."/>
            <person name="Cooper V.S."/>
            <person name="Jones S.H."/>
            <person name="Whistler C.A."/>
        </authorList>
    </citation>
    <scope>NUCLEOTIDE SEQUENCE [LARGE SCALE GENOMIC DNA]</scope>
    <source>
        <strain evidence="8 9">MAVP-3</strain>
    </source>
</reference>
<dbReference type="CDD" id="cd07960">
    <property type="entry name" value="Anticodon_Ia_Ile_BEm"/>
    <property type="match status" value="1"/>
</dbReference>
<evidence type="ECO:0000256" key="4">
    <source>
        <dbReference type="ARBA" id="ARBA00022917"/>
    </source>
</evidence>
<sequence length="157" mass="18009">PAEEMVALDRWAVGRALAAQEEIIKAYDEYNIHAVTQRLMQFCSIEMGSFYLDVIKDRQYTAKQGGHAQRSCQTALYYIVEALVRWMAPIMSFTADEIWNEMPGEREKFVFTGEWFDGLFGLAEGEELNNEFWTEIQKVRGAVNKLLEAARAEKTIG</sequence>
<evidence type="ECO:0000313" key="9">
    <source>
        <dbReference type="Proteomes" id="UP000214596"/>
    </source>
</evidence>
<protein>
    <submittedName>
        <fullName evidence="8">Isoleucine--tRNA ligase</fullName>
    </submittedName>
</protein>
<dbReference type="Pfam" id="PF08264">
    <property type="entry name" value="Anticodon_1"/>
    <property type="match status" value="1"/>
</dbReference>
<dbReference type="GO" id="GO:0004822">
    <property type="term" value="F:isoleucine-tRNA ligase activity"/>
    <property type="evidence" value="ECO:0007669"/>
    <property type="project" value="UniProtKB-EC"/>
</dbReference>
<dbReference type="GO" id="GO:0005829">
    <property type="term" value="C:cytosol"/>
    <property type="evidence" value="ECO:0007669"/>
    <property type="project" value="TreeGrafter"/>
</dbReference>
<feature type="non-terminal residue" evidence="8">
    <location>
        <position position="1"/>
    </location>
</feature>
<keyword evidence="2" id="KW-0547">Nucleotide-binding</keyword>
<evidence type="ECO:0000256" key="6">
    <source>
        <dbReference type="ARBA" id="ARBA00048359"/>
    </source>
</evidence>
<dbReference type="GO" id="GO:0000049">
    <property type="term" value="F:tRNA binding"/>
    <property type="evidence" value="ECO:0007669"/>
    <property type="project" value="InterPro"/>
</dbReference>
<dbReference type="InterPro" id="IPR033708">
    <property type="entry name" value="Anticodon_Ile_BEm"/>
</dbReference>
<dbReference type="GO" id="GO:0006428">
    <property type="term" value="P:isoleucyl-tRNA aminoacylation"/>
    <property type="evidence" value="ECO:0007669"/>
    <property type="project" value="TreeGrafter"/>
</dbReference>
<dbReference type="Proteomes" id="UP000214596">
    <property type="component" value="Unassembled WGS sequence"/>
</dbReference>
<keyword evidence="4" id="KW-0648">Protein biosynthesis</keyword>
<dbReference type="Gene3D" id="1.10.730.20">
    <property type="match status" value="1"/>
</dbReference>
<dbReference type="InterPro" id="IPR009080">
    <property type="entry name" value="tRNAsynth_Ia_anticodon-bd"/>
</dbReference>
<keyword evidence="1 8" id="KW-0436">Ligase</keyword>
<evidence type="ECO:0000313" key="8">
    <source>
        <dbReference type="EMBL" id="OXE31443.1"/>
    </source>
</evidence>
<feature type="non-terminal residue" evidence="8">
    <location>
        <position position="157"/>
    </location>
</feature>
<dbReference type="InterPro" id="IPR013155">
    <property type="entry name" value="M/V/L/I-tRNA-synth_anticd-bd"/>
</dbReference>
<evidence type="ECO:0000256" key="3">
    <source>
        <dbReference type="ARBA" id="ARBA00022840"/>
    </source>
</evidence>
<dbReference type="AlphaFoldDB" id="A0A227J8K3"/>
<dbReference type="PANTHER" id="PTHR42765">
    <property type="entry name" value="SOLEUCYL-TRNA SYNTHETASE"/>
    <property type="match status" value="1"/>
</dbReference>
<dbReference type="EMBL" id="NIXT01001219">
    <property type="protein sequence ID" value="OXE31443.1"/>
    <property type="molecule type" value="Genomic_DNA"/>
</dbReference>
<organism evidence="8 9">
    <name type="scientific">Vibrio parahaemolyticus</name>
    <dbReference type="NCBI Taxonomy" id="670"/>
    <lineage>
        <taxon>Bacteria</taxon>
        <taxon>Pseudomonadati</taxon>
        <taxon>Pseudomonadota</taxon>
        <taxon>Gammaproteobacteria</taxon>
        <taxon>Vibrionales</taxon>
        <taxon>Vibrionaceae</taxon>
        <taxon>Vibrio</taxon>
    </lineage>
</organism>
<name>A0A227J8K3_VIBPH</name>
<dbReference type="PANTHER" id="PTHR42765:SF1">
    <property type="entry name" value="ISOLEUCINE--TRNA LIGASE, MITOCHONDRIAL"/>
    <property type="match status" value="1"/>
</dbReference>
<evidence type="ECO:0000256" key="5">
    <source>
        <dbReference type="ARBA" id="ARBA00023146"/>
    </source>
</evidence>
<evidence type="ECO:0000256" key="1">
    <source>
        <dbReference type="ARBA" id="ARBA00022598"/>
    </source>
</evidence>
<proteinExistence type="predicted"/>
<dbReference type="STRING" id="670.ACZ92_15835"/>
<dbReference type="GO" id="GO:0005524">
    <property type="term" value="F:ATP binding"/>
    <property type="evidence" value="ECO:0007669"/>
    <property type="project" value="UniProtKB-KW"/>
</dbReference>
<keyword evidence="5" id="KW-0030">Aminoacyl-tRNA synthetase</keyword>
<dbReference type="InterPro" id="IPR050081">
    <property type="entry name" value="Ile-tRNA_ligase"/>
</dbReference>
<keyword evidence="3" id="KW-0067">ATP-binding</keyword>
<accession>A0A227J8K3</accession>
<evidence type="ECO:0000259" key="7">
    <source>
        <dbReference type="Pfam" id="PF08264"/>
    </source>
</evidence>
<dbReference type="SUPFAM" id="SSF47323">
    <property type="entry name" value="Anticodon-binding domain of a subclass of class I aminoacyl-tRNA synthetases"/>
    <property type="match status" value="1"/>
</dbReference>
<feature type="domain" description="Methionyl/Valyl/Leucyl/Isoleucyl-tRNA synthetase anticodon-binding" evidence="7">
    <location>
        <begin position="9"/>
        <end position="156"/>
    </location>
</feature>
<gene>
    <name evidence="8" type="ORF">CA163_18050</name>
</gene>
<comment type="caution">
    <text evidence="8">The sequence shown here is derived from an EMBL/GenBank/DDBJ whole genome shotgun (WGS) entry which is preliminary data.</text>
</comment>
<evidence type="ECO:0000256" key="2">
    <source>
        <dbReference type="ARBA" id="ARBA00022741"/>
    </source>
</evidence>